<protein>
    <submittedName>
        <fullName evidence="7">Transcription antitermination protein NusB</fullName>
    </submittedName>
</protein>
<keyword evidence="8" id="KW-1185">Reference proteome</keyword>
<keyword evidence="4" id="KW-0805">Transcription regulation</keyword>
<dbReference type="Gene3D" id="1.10.940.10">
    <property type="entry name" value="NusB-like"/>
    <property type="match status" value="1"/>
</dbReference>
<dbReference type="GO" id="GO:0003723">
    <property type="term" value="F:RNA binding"/>
    <property type="evidence" value="ECO:0007669"/>
    <property type="project" value="UniProtKB-KW"/>
</dbReference>
<evidence type="ECO:0000256" key="3">
    <source>
        <dbReference type="ARBA" id="ARBA00022884"/>
    </source>
</evidence>
<dbReference type="PANTHER" id="PTHR11078">
    <property type="entry name" value="N UTILIZATION SUBSTANCE PROTEIN B-RELATED"/>
    <property type="match status" value="1"/>
</dbReference>
<keyword evidence="3" id="KW-0694">RNA-binding</keyword>
<dbReference type="Proteomes" id="UP000652681">
    <property type="component" value="Unassembled WGS sequence"/>
</dbReference>
<organism evidence="7 8">
    <name type="scientific">Taishania pollutisoli</name>
    <dbReference type="NCBI Taxonomy" id="2766479"/>
    <lineage>
        <taxon>Bacteria</taxon>
        <taxon>Pseudomonadati</taxon>
        <taxon>Bacteroidota</taxon>
        <taxon>Flavobacteriia</taxon>
        <taxon>Flavobacteriales</taxon>
        <taxon>Crocinitomicaceae</taxon>
        <taxon>Taishania</taxon>
    </lineage>
</organism>
<evidence type="ECO:0000256" key="4">
    <source>
        <dbReference type="ARBA" id="ARBA00023015"/>
    </source>
</evidence>
<evidence type="ECO:0000256" key="5">
    <source>
        <dbReference type="ARBA" id="ARBA00023163"/>
    </source>
</evidence>
<dbReference type="InterPro" id="IPR006027">
    <property type="entry name" value="NusB_RsmB_TIM44"/>
</dbReference>
<dbReference type="AlphaFoldDB" id="A0A8J6TSV8"/>
<dbReference type="SUPFAM" id="SSF48013">
    <property type="entry name" value="NusB-like"/>
    <property type="match status" value="1"/>
</dbReference>
<evidence type="ECO:0000259" key="6">
    <source>
        <dbReference type="Pfam" id="PF01029"/>
    </source>
</evidence>
<evidence type="ECO:0000313" key="7">
    <source>
        <dbReference type="EMBL" id="MBC9811889.1"/>
    </source>
</evidence>
<dbReference type="EMBL" id="JACVEL010000002">
    <property type="protein sequence ID" value="MBC9811889.1"/>
    <property type="molecule type" value="Genomic_DNA"/>
</dbReference>
<sequence>MLNRRHLRIKVLQALYAYFQSDEENYRRTEKELFDAIDRIYDLYIYLLLSIPEVKVFAERRIDENKKKIRPTEEDLHPNMKFVNNSIIQKIESDKKLREISESNKVNWIGDEKQEIFRKMFLHIRESETYFEHMNNGNTGFEADKQFLIDLFKVEIANFPLLYNYFEELSIHWLDDIDLACTMVLKSIKTMDAETDPLLVMDLYKDEEDEKEFTRELLRKTISMDKENELLIDELTKNWELDRIAKMDVILMKMAITEFQIFKTIPTKVTLNEYIEISKFYSTPKSNGFINGVLDKAIIRLQAENKIVKIGRGLLN</sequence>
<gene>
    <name evidence="7" type="ORF">H9Y05_05305</name>
</gene>
<dbReference type="InterPro" id="IPR011605">
    <property type="entry name" value="NusB_fam"/>
</dbReference>
<comment type="similarity">
    <text evidence="1">Belongs to the NusB family.</text>
</comment>
<evidence type="ECO:0000313" key="8">
    <source>
        <dbReference type="Proteomes" id="UP000652681"/>
    </source>
</evidence>
<evidence type="ECO:0000256" key="1">
    <source>
        <dbReference type="ARBA" id="ARBA00005952"/>
    </source>
</evidence>
<dbReference type="Pfam" id="PF01029">
    <property type="entry name" value="NusB"/>
    <property type="match status" value="1"/>
</dbReference>
<accession>A0A8J6TSV8</accession>
<comment type="caution">
    <text evidence="7">The sequence shown here is derived from an EMBL/GenBank/DDBJ whole genome shotgun (WGS) entry which is preliminary data.</text>
</comment>
<dbReference type="GO" id="GO:0006353">
    <property type="term" value="P:DNA-templated transcription termination"/>
    <property type="evidence" value="ECO:0007669"/>
    <property type="project" value="InterPro"/>
</dbReference>
<name>A0A8J6TSV8_9FLAO</name>
<feature type="domain" description="NusB/RsmB/TIM44" evidence="6">
    <location>
        <begin position="201"/>
        <end position="297"/>
    </location>
</feature>
<dbReference type="PANTHER" id="PTHR11078:SF3">
    <property type="entry name" value="ANTITERMINATION NUSB DOMAIN-CONTAINING PROTEIN"/>
    <property type="match status" value="1"/>
</dbReference>
<keyword evidence="2" id="KW-0889">Transcription antitermination</keyword>
<evidence type="ECO:0000256" key="2">
    <source>
        <dbReference type="ARBA" id="ARBA00022814"/>
    </source>
</evidence>
<dbReference type="RefSeq" id="WP_163490681.1">
    <property type="nucleotide sequence ID" value="NZ_JACVEL010000002.1"/>
</dbReference>
<keyword evidence="5" id="KW-0804">Transcription</keyword>
<reference evidence="7" key="1">
    <citation type="submission" date="2020-09" db="EMBL/GenBank/DDBJ databases">
        <title>Taishania pollutisoli gen. nov., sp. nov., Isolated from Tetrabromobisphenol A-Contaminated Soil.</title>
        <authorList>
            <person name="Chen Q."/>
        </authorList>
    </citation>
    <scope>NUCLEOTIDE SEQUENCE</scope>
    <source>
        <strain evidence="7">CZZ-1</strain>
    </source>
</reference>
<dbReference type="GO" id="GO:0031564">
    <property type="term" value="P:transcription antitermination"/>
    <property type="evidence" value="ECO:0007669"/>
    <property type="project" value="UniProtKB-KW"/>
</dbReference>
<proteinExistence type="inferred from homology"/>
<dbReference type="InterPro" id="IPR035926">
    <property type="entry name" value="NusB-like_sf"/>
</dbReference>
<dbReference type="GO" id="GO:0005829">
    <property type="term" value="C:cytosol"/>
    <property type="evidence" value="ECO:0007669"/>
    <property type="project" value="TreeGrafter"/>
</dbReference>